<dbReference type="GO" id="GO:0006261">
    <property type="term" value="P:DNA-templated DNA replication"/>
    <property type="evidence" value="ECO:0007669"/>
    <property type="project" value="InterPro"/>
</dbReference>
<evidence type="ECO:0000259" key="1">
    <source>
        <dbReference type="SMART" id="SM00482"/>
    </source>
</evidence>
<dbReference type="GO" id="GO:0003887">
    <property type="term" value="F:DNA-directed DNA polymerase activity"/>
    <property type="evidence" value="ECO:0007669"/>
    <property type="project" value="InterPro"/>
</dbReference>
<accession>A0A381VE37</accession>
<dbReference type="GO" id="GO:0003677">
    <property type="term" value="F:DNA binding"/>
    <property type="evidence" value="ECO:0007669"/>
    <property type="project" value="InterPro"/>
</dbReference>
<proteinExistence type="predicted"/>
<dbReference type="InterPro" id="IPR043502">
    <property type="entry name" value="DNA/RNA_pol_sf"/>
</dbReference>
<dbReference type="Pfam" id="PF00476">
    <property type="entry name" value="DNA_pol_A"/>
    <property type="match status" value="1"/>
</dbReference>
<dbReference type="GO" id="GO:0006302">
    <property type="term" value="P:double-strand break repair"/>
    <property type="evidence" value="ECO:0007669"/>
    <property type="project" value="TreeGrafter"/>
</dbReference>
<dbReference type="SMART" id="SM00482">
    <property type="entry name" value="POLAc"/>
    <property type="match status" value="1"/>
</dbReference>
<dbReference type="SUPFAM" id="SSF56672">
    <property type="entry name" value="DNA/RNA polymerases"/>
    <property type="match status" value="1"/>
</dbReference>
<organism evidence="2">
    <name type="scientific">marine metagenome</name>
    <dbReference type="NCBI Taxonomy" id="408172"/>
    <lineage>
        <taxon>unclassified sequences</taxon>
        <taxon>metagenomes</taxon>
        <taxon>ecological metagenomes</taxon>
    </lineage>
</organism>
<dbReference type="PANTHER" id="PTHR10133">
    <property type="entry name" value="DNA POLYMERASE I"/>
    <property type="match status" value="1"/>
</dbReference>
<name>A0A381VE37_9ZZZZ</name>
<dbReference type="AlphaFoldDB" id="A0A381VE37"/>
<dbReference type="Gene3D" id="3.30.70.370">
    <property type="match status" value="1"/>
</dbReference>
<sequence>MVDFEFGCEDGCTPDPVCLVAKKLGSDHTYRLWQDELKKLKLPPYDIGPESLFVCYYASAEMLCHLDLGWPFPTYVLDLFTEFRNLTNGRTLPSGAGLLGAMVYFGLPAITAENKNEMRELALRGGPWSAEEQKVLLEYCETDVDALKSLLPKMEPHIDLPRALLRGRYMKAAAKIEHTGIPVDTTAHDLFKDNWESIQDILISEIDSGFGVYVGRTFKRDRFEAWLTQNNIPWLRLESGQLDLSDDAFKEMARCHPHVSPLRELRTALSKMRLSELAVGTDGRNRCMLSAFRSKTGRNQPSNAKFIFGPSVWLRSLIRPRPGYGLAYLDWSQQEFGIAAALSKDSLMMEAYSSGDPYLAFAKQAGVVPENATKKSHGSERSLFKACVLAVQYGMGAKSLGMRIGQSESHARELLRLHGKTYKVFWEWSNAATDCAMIKGKLWTVFGWNIYVGERVNPRTLQNFPMQANGAEMLRLACCLAVESGIRVCAPVHDAILVEAPLEELDDCVAKTRELMAEASEIILDGFRLRSDADIIRYPERYMDERGEIMWNTVWKILNNMVAQ</sequence>
<gene>
    <name evidence="2" type="ORF">METZ01_LOCUS91145</name>
</gene>
<protein>
    <recommendedName>
        <fullName evidence="1">DNA-directed DNA polymerase family A palm domain-containing protein</fullName>
    </recommendedName>
</protein>
<dbReference type="PANTHER" id="PTHR10133:SF62">
    <property type="entry name" value="DNA POLYMERASE THETA"/>
    <property type="match status" value="1"/>
</dbReference>
<dbReference type="Gene3D" id="1.10.150.20">
    <property type="entry name" value="5' to 3' exonuclease, C-terminal subdomain"/>
    <property type="match status" value="1"/>
</dbReference>
<dbReference type="InterPro" id="IPR002298">
    <property type="entry name" value="DNA_polymerase_A"/>
</dbReference>
<dbReference type="EMBL" id="UINC01008513">
    <property type="protein sequence ID" value="SVA38291.1"/>
    <property type="molecule type" value="Genomic_DNA"/>
</dbReference>
<dbReference type="PRINTS" id="PR00868">
    <property type="entry name" value="DNAPOLI"/>
</dbReference>
<feature type="domain" description="DNA-directed DNA polymerase family A palm" evidence="1">
    <location>
        <begin position="311"/>
        <end position="504"/>
    </location>
</feature>
<reference evidence="2" key="1">
    <citation type="submission" date="2018-05" db="EMBL/GenBank/DDBJ databases">
        <authorList>
            <person name="Lanie J.A."/>
            <person name="Ng W.-L."/>
            <person name="Kazmierczak K.M."/>
            <person name="Andrzejewski T.M."/>
            <person name="Davidsen T.M."/>
            <person name="Wayne K.J."/>
            <person name="Tettelin H."/>
            <person name="Glass J.I."/>
            <person name="Rusch D."/>
            <person name="Podicherti R."/>
            <person name="Tsui H.-C.T."/>
            <person name="Winkler M.E."/>
        </authorList>
    </citation>
    <scope>NUCLEOTIDE SEQUENCE</scope>
</reference>
<evidence type="ECO:0000313" key="2">
    <source>
        <dbReference type="EMBL" id="SVA38291.1"/>
    </source>
</evidence>
<dbReference type="InterPro" id="IPR001098">
    <property type="entry name" value="DNA-dir_DNA_pol_A_palm_dom"/>
</dbReference>